<accession>A0ACB0K8X3</accession>
<name>A0ACB0K8X3_TRIPR</name>
<sequence length="216" mass="24363">MIELGSSIFISVLLLMIIGRYLRRKDSKRTSDLKQVFFNVRGEESFEFTNDSDYELKISTEKMSSLREQVLEATENLKDEYIIGRGAHGIVYKAIIGQQVCAVKKLEFGRNNLEVEFCQIVFSNMFALSSATENAYDIVPGRKSDVYSYGVVLLELITRKKLLVPSINDEVNEIHIVTWAGSVMMETGKIENIVDPYLVSAFPNSMALTIQVTAVL</sequence>
<evidence type="ECO:0000313" key="1">
    <source>
        <dbReference type="EMBL" id="CAJ2653764.1"/>
    </source>
</evidence>
<keyword evidence="2" id="KW-1185">Reference proteome</keyword>
<proteinExistence type="predicted"/>
<organism evidence="1 2">
    <name type="scientific">Trifolium pratense</name>
    <name type="common">Red clover</name>
    <dbReference type="NCBI Taxonomy" id="57577"/>
    <lineage>
        <taxon>Eukaryota</taxon>
        <taxon>Viridiplantae</taxon>
        <taxon>Streptophyta</taxon>
        <taxon>Embryophyta</taxon>
        <taxon>Tracheophyta</taxon>
        <taxon>Spermatophyta</taxon>
        <taxon>Magnoliopsida</taxon>
        <taxon>eudicotyledons</taxon>
        <taxon>Gunneridae</taxon>
        <taxon>Pentapetalae</taxon>
        <taxon>rosids</taxon>
        <taxon>fabids</taxon>
        <taxon>Fabales</taxon>
        <taxon>Fabaceae</taxon>
        <taxon>Papilionoideae</taxon>
        <taxon>50 kb inversion clade</taxon>
        <taxon>NPAAA clade</taxon>
        <taxon>Hologalegina</taxon>
        <taxon>IRL clade</taxon>
        <taxon>Trifolieae</taxon>
        <taxon>Trifolium</taxon>
    </lineage>
</organism>
<gene>
    <name evidence="1" type="ORF">MILVUS5_LOCUS21039</name>
</gene>
<evidence type="ECO:0000313" key="2">
    <source>
        <dbReference type="Proteomes" id="UP001177021"/>
    </source>
</evidence>
<dbReference type="Proteomes" id="UP001177021">
    <property type="component" value="Unassembled WGS sequence"/>
</dbReference>
<reference evidence="1" key="1">
    <citation type="submission" date="2023-10" db="EMBL/GenBank/DDBJ databases">
        <authorList>
            <person name="Rodriguez Cubillos JULIANA M."/>
            <person name="De Vega J."/>
        </authorList>
    </citation>
    <scope>NUCLEOTIDE SEQUENCE</scope>
</reference>
<comment type="caution">
    <text evidence="1">The sequence shown here is derived from an EMBL/GenBank/DDBJ whole genome shotgun (WGS) entry which is preliminary data.</text>
</comment>
<dbReference type="EMBL" id="CASHSV030000206">
    <property type="protein sequence ID" value="CAJ2653764.1"/>
    <property type="molecule type" value="Genomic_DNA"/>
</dbReference>
<protein>
    <submittedName>
        <fullName evidence="1">Uncharacterized protein</fullName>
    </submittedName>
</protein>